<evidence type="ECO:0000256" key="1">
    <source>
        <dbReference type="ARBA" id="ARBA00005791"/>
    </source>
</evidence>
<dbReference type="Pfam" id="PF13462">
    <property type="entry name" value="Thioredoxin_4"/>
    <property type="match status" value="1"/>
</dbReference>
<reference evidence="9 10" key="1">
    <citation type="journal article" date="2015" name="Nature">
        <title>rRNA introns, odd ribosomes, and small enigmatic genomes across a large radiation of phyla.</title>
        <authorList>
            <person name="Brown C.T."/>
            <person name="Hug L.A."/>
            <person name="Thomas B.C."/>
            <person name="Sharon I."/>
            <person name="Castelle C.J."/>
            <person name="Singh A."/>
            <person name="Wilkins M.J."/>
            <person name="Williams K.H."/>
            <person name="Banfield J.F."/>
        </authorList>
    </citation>
    <scope>NUCLEOTIDE SEQUENCE [LARGE SCALE GENOMIC DNA]</scope>
</reference>
<feature type="domain" description="Thioredoxin" evidence="8">
    <location>
        <begin position="58"/>
        <end position="273"/>
    </location>
</feature>
<name>A0A0G0MNV3_9BACT</name>
<evidence type="ECO:0000256" key="2">
    <source>
        <dbReference type="ARBA" id="ARBA00022729"/>
    </source>
</evidence>
<dbReference type="InterPro" id="IPR036249">
    <property type="entry name" value="Thioredoxin-like_sf"/>
</dbReference>
<dbReference type="Gene3D" id="3.40.30.10">
    <property type="entry name" value="Glutaredoxin"/>
    <property type="match status" value="1"/>
</dbReference>
<dbReference type="PANTHER" id="PTHR13887:SF14">
    <property type="entry name" value="DISULFIDE BOND FORMATION PROTEIN D"/>
    <property type="match status" value="1"/>
</dbReference>
<keyword evidence="3" id="KW-0560">Oxidoreductase</keyword>
<gene>
    <name evidence="9" type="ORF">UT34_C0002G0251</name>
</gene>
<evidence type="ECO:0000256" key="5">
    <source>
        <dbReference type="ARBA" id="ARBA00023284"/>
    </source>
</evidence>
<keyword evidence="7" id="KW-0472">Membrane</keyword>
<proteinExistence type="inferred from homology"/>
<evidence type="ECO:0000259" key="8">
    <source>
        <dbReference type="PROSITE" id="PS51352"/>
    </source>
</evidence>
<dbReference type="InterPro" id="IPR012336">
    <property type="entry name" value="Thioredoxin-like_fold"/>
</dbReference>
<keyword evidence="7" id="KW-1133">Transmembrane helix</keyword>
<keyword evidence="4" id="KW-1015">Disulfide bond</keyword>
<keyword evidence="7" id="KW-0812">Transmembrane</keyword>
<keyword evidence="5" id="KW-0676">Redox-active center</keyword>
<evidence type="ECO:0000256" key="3">
    <source>
        <dbReference type="ARBA" id="ARBA00023002"/>
    </source>
</evidence>
<keyword evidence="2" id="KW-0732">Signal</keyword>
<dbReference type="PROSITE" id="PS51352">
    <property type="entry name" value="THIOREDOXIN_2"/>
    <property type="match status" value="1"/>
</dbReference>
<dbReference type="GO" id="GO:0016491">
    <property type="term" value="F:oxidoreductase activity"/>
    <property type="evidence" value="ECO:0007669"/>
    <property type="project" value="UniProtKB-KW"/>
</dbReference>
<organism evidence="9 10">
    <name type="scientific">candidate division WS6 bacterium GW2011_GWF2_39_15</name>
    <dbReference type="NCBI Taxonomy" id="1619100"/>
    <lineage>
        <taxon>Bacteria</taxon>
        <taxon>Candidatus Dojkabacteria</taxon>
    </lineage>
</organism>
<comment type="similarity">
    <text evidence="1">Belongs to the thioredoxin family. DsbA subfamily.</text>
</comment>
<evidence type="ECO:0000313" key="10">
    <source>
        <dbReference type="Proteomes" id="UP000034799"/>
    </source>
</evidence>
<protein>
    <submittedName>
        <fullName evidence="9">DSBA oxidoreductase</fullName>
    </submittedName>
</protein>
<sequence>MAKIKDNPSKETKGTTMVLDMDKMMVPFSILIAGLMIALAVLFGLRGGITKGDDNTGSDTNTDTNTNTDTTTGDGTATISIDDDPYLGDKKKAKVAIVEFSDYECPYCQRHFTDTYPSLVKDYVDSGKAILVFRDYPLSFHDPMATNSALAAQCVFDLGGNEKYFEYHDLLFKNTKANGEGFSDTDAGDKAKLEEYAKTVGVDVNKFKSCYSSKKFAAEITKDLSDGTSAGISGTPGFIIGELDKDGNVKDGQILAGAYPYADFKAILDKLVK</sequence>
<dbReference type="SUPFAM" id="SSF52833">
    <property type="entry name" value="Thioredoxin-like"/>
    <property type="match status" value="1"/>
</dbReference>
<dbReference type="Proteomes" id="UP000034799">
    <property type="component" value="Unassembled WGS sequence"/>
</dbReference>
<evidence type="ECO:0000256" key="4">
    <source>
        <dbReference type="ARBA" id="ARBA00023157"/>
    </source>
</evidence>
<feature type="region of interest" description="Disordered" evidence="6">
    <location>
        <begin position="53"/>
        <end position="76"/>
    </location>
</feature>
<dbReference type="AlphaFoldDB" id="A0A0G0MNV3"/>
<dbReference type="PATRIC" id="fig|1619100.3.peg.801"/>
<feature type="compositionally biased region" description="Low complexity" evidence="6">
    <location>
        <begin position="55"/>
        <end position="76"/>
    </location>
</feature>
<accession>A0A0G0MNV3</accession>
<dbReference type="EMBL" id="LBWK01000002">
    <property type="protein sequence ID" value="KKR05744.1"/>
    <property type="molecule type" value="Genomic_DNA"/>
</dbReference>
<dbReference type="InterPro" id="IPR013766">
    <property type="entry name" value="Thioredoxin_domain"/>
</dbReference>
<evidence type="ECO:0000313" key="9">
    <source>
        <dbReference type="EMBL" id="KKR05744.1"/>
    </source>
</evidence>
<dbReference type="PANTHER" id="PTHR13887">
    <property type="entry name" value="GLUTATHIONE S-TRANSFERASE KAPPA"/>
    <property type="match status" value="1"/>
</dbReference>
<dbReference type="Gene3D" id="1.10.40.80">
    <property type="match status" value="1"/>
</dbReference>
<evidence type="ECO:0000256" key="6">
    <source>
        <dbReference type="SAM" id="MobiDB-lite"/>
    </source>
</evidence>
<comment type="caution">
    <text evidence="9">The sequence shown here is derived from an EMBL/GenBank/DDBJ whole genome shotgun (WGS) entry which is preliminary data.</text>
</comment>
<dbReference type="STRING" id="1619100.UT34_C0002G0251"/>
<feature type="transmembrane region" description="Helical" evidence="7">
    <location>
        <begin position="24"/>
        <end position="45"/>
    </location>
</feature>
<evidence type="ECO:0000256" key="7">
    <source>
        <dbReference type="SAM" id="Phobius"/>
    </source>
</evidence>